<dbReference type="Pfam" id="PF14019">
    <property type="entry name" value="DUF4235"/>
    <property type="match status" value="1"/>
</dbReference>
<dbReference type="STRING" id="686624.SAMN04488242_2694"/>
<name>A0A1G9ML68_9ACTN</name>
<keyword evidence="1" id="KW-0472">Membrane</keyword>
<evidence type="ECO:0008006" key="4">
    <source>
        <dbReference type="Google" id="ProtNLM"/>
    </source>
</evidence>
<proteinExistence type="predicted"/>
<dbReference type="AlphaFoldDB" id="A0A1G9ML68"/>
<evidence type="ECO:0000256" key="1">
    <source>
        <dbReference type="SAM" id="Phobius"/>
    </source>
</evidence>
<evidence type="ECO:0000313" key="3">
    <source>
        <dbReference type="Proteomes" id="UP000199475"/>
    </source>
</evidence>
<organism evidence="2 3">
    <name type="scientific">Tessaracoccus oleiagri</name>
    <dbReference type="NCBI Taxonomy" id="686624"/>
    <lineage>
        <taxon>Bacteria</taxon>
        <taxon>Bacillati</taxon>
        <taxon>Actinomycetota</taxon>
        <taxon>Actinomycetes</taxon>
        <taxon>Propionibacteriales</taxon>
        <taxon>Propionibacteriaceae</taxon>
        <taxon>Tessaracoccus</taxon>
    </lineage>
</organism>
<sequence length="99" mass="10814">MKITEKAIWNVYSGILGALATFVAQKLITKVWELVTGEDPPDLNDPEAPLATAIIWAAASGLGVGVTQLTMNRFVQRRWVSRMGHAAPGKLRSLLDLKK</sequence>
<feature type="transmembrane region" description="Helical" evidence="1">
    <location>
        <begin position="48"/>
        <end position="69"/>
    </location>
</feature>
<reference evidence="2 3" key="1">
    <citation type="submission" date="2016-10" db="EMBL/GenBank/DDBJ databases">
        <authorList>
            <person name="de Groot N.N."/>
        </authorList>
    </citation>
    <scope>NUCLEOTIDE SEQUENCE [LARGE SCALE GENOMIC DNA]</scope>
    <source>
        <strain evidence="2 3">CGMCC 1.9159</strain>
    </source>
</reference>
<dbReference type="OrthoDB" id="6293727at2"/>
<dbReference type="EMBL" id="FNGP01000005">
    <property type="protein sequence ID" value="SDL74761.1"/>
    <property type="molecule type" value="Genomic_DNA"/>
</dbReference>
<dbReference type="RefSeq" id="WP_093253151.1">
    <property type="nucleotide sequence ID" value="NZ_FNGP01000005.1"/>
</dbReference>
<accession>A0A1G9ML68</accession>
<keyword evidence="1" id="KW-0812">Transmembrane</keyword>
<dbReference type="InterPro" id="IPR025329">
    <property type="entry name" value="DUF4235"/>
</dbReference>
<feature type="transmembrane region" description="Helical" evidence="1">
    <location>
        <begin position="7"/>
        <end position="28"/>
    </location>
</feature>
<gene>
    <name evidence="2" type="ORF">SAMN04488242_2694</name>
</gene>
<keyword evidence="1" id="KW-1133">Transmembrane helix</keyword>
<protein>
    <recommendedName>
        <fullName evidence="4">DUF4235 domain-containing protein</fullName>
    </recommendedName>
</protein>
<evidence type="ECO:0000313" key="2">
    <source>
        <dbReference type="EMBL" id="SDL74761.1"/>
    </source>
</evidence>
<dbReference type="Proteomes" id="UP000199475">
    <property type="component" value="Unassembled WGS sequence"/>
</dbReference>
<keyword evidence="3" id="KW-1185">Reference proteome</keyword>